<dbReference type="EMBL" id="JBHULI010000024">
    <property type="protein sequence ID" value="MFD2532653.1"/>
    <property type="molecule type" value="Genomic_DNA"/>
</dbReference>
<protein>
    <submittedName>
        <fullName evidence="3">ATP-binding protein</fullName>
    </submittedName>
</protein>
<evidence type="ECO:0000259" key="2">
    <source>
        <dbReference type="Pfam" id="PF13581"/>
    </source>
</evidence>
<dbReference type="Proteomes" id="UP001597460">
    <property type="component" value="Unassembled WGS sequence"/>
</dbReference>
<dbReference type="GO" id="GO:0005524">
    <property type="term" value="F:ATP binding"/>
    <property type="evidence" value="ECO:0007669"/>
    <property type="project" value="UniProtKB-KW"/>
</dbReference>
<dbReference type="PANTHER" id="PTHR35526:SF3">
    <property type="entry name" value="ANTI-SIGMA-F FACTOR RSBW"/>
    <property type="match status" value="1"/>
</dbReference>
<keyword evidence="1" id="KW-0723">Serine/threonine-protein kinase</keyword>
<dbReference type="InterPro" id="IPR036890">
    <property type="entry name" value="HATPase_C_sf"/>
</dbReference>
<reference evidence="4" key="1">
    <citation type="journal article" date="2019" name="Int. J. Syst. Evol. Microbiol.">
        <title>The Global Catalogue of Microorganisms (GCM) 10K type strain sequencing project: providing services to taxonomists for standard genome sequencing and annotation.</title>
        <authorList>
            <consortium name="The Broad Institute Genomics Platform"/>
            <consortium name="The Broad Institute Genome Sequencing Center for Infectious Disease"/>
            <person name="Wu L."/>
            <person name="Ma J."/>
        </authorList>
    </citation>
    <scope>NUCLEOTIDE SEQUENCE [LARGE SCALE GENOMIC DNA]</scope>
    <source>
        <strain evidence="4">KCTC 52042</strain>
    </source>
</reference>
<proteinExistence type="predicted"/>
<dbReference type="SUPFAM" id="SSF55874">
    <property type="entry name" value="ATPase domain of HSP90 chaperone/DNA topoisomerase II/histidine kinase"/>
    <property type="match status" value="1"/>
</dbReference>
<keyword evidence="4" id="KW-1185">Reference proteome</keyword>
<dbReference type="Gene3D" id="3.30.565.10">
    <property type="entry name" value="Histidine kinase-like ATPase, C-terminal domain"/>
    <property type="match status" value="1"/>
</dbReference>
<keyword evidence="1" id="KW-0808">Transferase</keyword>
<gene>
    <name evidence="3" type="ORF">ACFSVN_09375</name>
</gene>
<evidence type="ECO:0000256" key="1">
    <source>
        <dbReference type="ARBA" id="ARBA00022527"/>
    </source>
</evidence>
<evidence type="ECO:0000313" key="3">
    <source>
        <dbReference type="EMBL" id="MFD2532653.1"/>
    </source>
</evidence>
<name>A0ABW5JIQ9_9BACT</name>
<dbReference type="InterPro" id="IPR003594">
    <property type="entry name" value="HATPase_dom"/>
</dbReference>
<dbReference type="CDD" id="cd16936">
    <property type="entry name" value="HATPase_RsbW-like"/>
    <property type="match status" value="1"/>
</dbReference>
<sequence>MKLLQTLTLKSSYEEVEKVEGLLNDLQSELGFSDEFYARLMLAVSEAATNGIVHGNQLDETKSVKISAFQDGDLLIFETSDEGDGFDPEKLPDPLADENLLKTSGRGVFLMEEYADAVEFSDGGTTLSLKFNLVG</sequence>
<keyword evidence="1" id="KW-0418">Kinase</keyword>
<keyword evidence="3" id="KW-0547">Nucleotide-binding</keyword>
<organism evidence="3 4">
    <name type="scientific">Gracilimonas halophila</name>
    <dbReference type="NCBI Taxonomy" id="1834464"/>
    <lineage>
        <taxon>Bacteria</taxon>
        <taxon>Pseudomonadati</taxon>
        <taxon>Balneolota</taxon>
        <taxon>Balneolia</taxon>
        <taxon>Balneolales</taxon>
        <taxon>Balneolaceae</taxon>
        <taxon>Gracilimonas</taxon>
    </lineage>
</organism>
<dbReference type="RefSeq" id="WP_390301448.1">
    <property type="nucleotide sequence ID" value="NZ_JBHULI010000024.1"/>
</dbReference>
<feature type="domain" description="Histidine kinase/HSP90-like ATPase" evidence="2">
    <location>
        <begin position="11"/>
        <end position="130"/>
    </location>
</feature>
<dbReference type="Pfam" id="PF13581">
    <property type="entry name" value="HATPase_c_2"/>
    <property type="match status" value="1"/>
</dbReference>
<dbReference type="InterPro" id="IPR050267">
    <property type="entry name" value="Anti-sigma-factor_SerPK"/>
</dbReference>
<keyword evidence="3" id="KW-0067">ATP-binding</keyword>
<evidence type="ECO:0000313" key="4">
    <source>
        <dbReference type="Proteomes" id="UP001597460"/>
    </source>
</evidence>
<dbReference type="PANTHER" id="PTHR35526">
    <property type="entry name" value="ANTI-SIGMA-F FACTOR RSBW-RELATED"/>
    <property type="match status" value="1"/>
</dbReference>
<comment type="caution">
    <text evidence="3">The sequence shown here is derived from an EMBL/GenBank/DDBJ whole genome shotgun (WGS) entry which is preliminary data.</text>
</comment>
<accession>A0ABW5JIQ9</accession>